<evidence type="ECO:0000313" key="6">
    <source>
        <dbReference type="Proteomes" id="UP000789739"/>
    </source>
</evidence>
<keyword evidence="4" id="KW-0805">Transcription regulation</keyword>
<dbReference type="InterPro" id="IPR013921">
    <property type="entry name" value="Mediator_Med20"/>
</dbReference>
<evidence type="ECO:0000256" key="4">
    <source>
        <dbReference type="RuleBase" id="RU364152"/>
    </source>
</evidence>
<comment type="function">
    <text evidence="4">Component of the Mediator complex, a coactivator involved in the regulated transcription of nearly all RNA polymerase II-dependent genes. Mediator functions as a bridge to convey information from gene-specific regulatory proteins to the basal RNA polymerase II transcription machinery. Mediator is recruited to promoters by direct interactions with regulatory proteins and serves as a scaffold for the assembly of a functional preinitiation complex with RNA polymerase II and the general transcription factors.</text>
</comment>
<sequence length="144" mass="16351">MSPNFNETHYCLVDNVIVEAQGDMEAILAKLRNIWSIRKTVDESGHVYKIGDFIVRIANLKHNENYNGIFIETEYLATVHPYASASLLNEFISLITPSKAVIEKWEPQSEQGGSYASVGLSETEFTDTHRAYQILMLLKKENLL</sequence>
<dbReference type="Proteomes" id="UP000789739">
    <property type="component" value="Unassembled WGS sequence"/>
</dbReference>
<organism evidence="5 6">
    <name type="scientific">Paraglomus brasilianum</name>
    <dbReference type="NCBI Taxonomy" id="144538"/>
    <lineage>
        <taxon>Eukaryota</taxon>
        <taxon>Fungi</taxon>
        <taxon>Fungi incertae sedis</taxon>
        <taxon>Mucoromycota</taxon>
        <taxon>Glomeromycotina</taxon>
        <taxon>Glomeromycetes</taxon>
        <taxon>Paraglomerales</taxon>
        <taxon>Paraglomeraceae</taxon>
        <taxon>Paraglomus</taxon>
    </lineage>
</organism>
<accession>A0A9N9BKG7</accession>
<dbReference type="EMBL" id="CAJVPI010000753">
    <property type="protein sequence ID" value="CAG8569044.1"/>
    <property type="molecule type" value="Genomic_DNA"/>
</dbReference>
<dbReference type="AlphaFoldDB" id="A0A9N9BKG7"/>
<reference evidence="5" key="1">
    <citation type="submission" date="2021-06" db="EMBL/GenBank/DDBJ databases">
        <authorList>
            <person name="Kallberg Y."/>
            <person name="Tangrot J."/>
            <person name="Rosling A."/>
        </authorList>
    </citation>
    <scope>NUCLEOTIDE SEQUENCE</scope>
    <source>
        <strain evidence="5">BR232B</strain>
    </source>
</reference>
<gene>
    <name evidence="4" type="primary">MED20</name>
    <name evidence="5" type="ORF">PBRASI_LOCUS5999</name>
</gene>
<dbReference type="GO" id="GO:0003713">
    <property type="term" value="F:transcription coactivator activity"/>
    <property type="evidence" value="ECO:0007669"/>
    <property type="project" value="TreeGrafter"/>
</dbReference>
<comment type="similarity">
    <text evidence="2 4">Belongs to the Mediator complex subunit 20 family.</text>
</comment>
<name>A0A9N9BKG7_9GLOM</name>
<comment type="subcellular location">
    <subcellularLocation>
        <location evidence="1 4">Nucleus</location>
    </subcellularLocation>
</comment>
<evidence type="ECO:0000313" key="5">
    <source>
        <dbReference type="EMBL" id="CAG8569044.1"/>
    </source>
</evidence>
<protein>
    <recommendedName>
        <fullName evidence="4">Mediator of RNA polymerase II transcription subunit 20</fullName>
    </recommendedName>
    <alternativeName>
        <fullName evidence="4">Mediator complex subunit 20</fullName>
    </alternativeName>
</protein>
<dbReference type="OrthoDB" id="1854899at2759"/>
<dbReference type="PANTHER" id="PTHR12465">
    <property type="entry name" value="UBIQUITIN SPECIFIC PROTEASE HOMOLOG 49"/>
    <property type="match status" value="1"/>
</dbReference>
<keyword evidence="6" id="KW-1185">Reference proteome</keyword>
<keyword evidence="4" id="KW-0804">Transcription</keyword>
<dbReference type="Pfam" id="PF08612">
    <property type="entry name" value="Med20"/>
    <property type="match status" value="1"/>
</dbReference>
<evidence type="ECO:0000256" key="1">
    <source>
        <dbReference type="ARBA" id="ARBA00004123"/>
    </source>
</evidence>
<dbReference type="GO" id="GO:0016592">
    <property type="term" value="C:mediator complex"/>
    <property type="evidence" value="ECO:0007669"/>
    <property type="project" value="InterPro"/>
</dbReference>
<keyword evidence="3 4" id="KW-0539">Nucleus</keyword>
<dbReference type="GO" id="GO:0006357">
    <property type="term" value="P:regulation of transcription by RNA polymerase II"/>
    <property type="evidence" value="ECO:0007669"/>
    <property type="project" value="InterPro"/>
</dbReference>
<proteinExistence type="inferred from homology"/>
<evidence type="ECO:0000256" key="3">
    <source>
        <dbReference type="ARBA" id="ARBA00023242"/>
    </source>
</evidence>
<keyword evidence="4" id="KW-0010">Activator</keyword>
<dbReference type="Gene3D" id="3.30.310.180">
    <property type="match status" value="1"/>
</dbReference>
<dbReference type="PANTHER" id="PTHR12465:SF0">
    <property type="entry name" value="MEDIATOR OF RNA POLYMERASE II TRANSCRIPTION SUBUNIT 20"/>
    <property type="match status" value="1"/>
</dbReference>
<evidence type="ECO:0000256" key="2">
    <source>
        <dbReference type="ARBA" id="ARBA00010743"/>
    </source>
</evidence>
<comment type="caution">
    <text evidence="5">The sequence shown here is derived from an EMBL/GenBank/DDBJ whole genome shotgun (WGS) entry which is preliminary data.</text>
</comment>
<comment type="subunit">
    <text evidence="4">Component of the Mediator complex.</text>
</comment>